<accession>A0ABQ6I1U3</accession>
<dbReference type="InterPro" id="IPR039424">
    <property type="entry name" value="SBP_5"/>
</dbReference>
<organism evidence="2 3">
    <name type="scientific">Luteimicrobium album</name>
    <dbReference type="NCBI Taxonomy" id="1054550"/>
    <lineage>
        <taxon>Bacteria</taxon>
        <taxon>Bacillati</taxon>
        <taxon>Actinomycetota</taxon>
        <taxon>Actinomycetes</taxon>
        <taxon>Micrococcales</taxon>
        <taxon>Luteimicrobium</taxon>
    </lineage>
</organism>
<evidence type="ECO:0000259" key="1">
    <source>
        <dbReference type="Pfam" id="PF00496"/>
    </source>
</evidence>
<keyword evidence="3" id="KW-1185">Reference proteome</keyword>
<gene>
    <name evidence="2" type="ORF">GCM10025864_22010</name>
</gene>
<comment type="caution">
    <text evidence="2">The sequence shown here is derived from an EMBL/GenBank/DDBJ whole genome shotgun (WGS) entry which is preliminary data.</text>
</comment>
<evidence type="ECO:0000313" key="3">
    <source>
        <dbReference type="Proteomes" id="UP001157091"/>
    </source>
</evidence>
<dbReference type="RefSeq" id="WP_284293244.1">
    <property type="nucleotide sequence ID" value="NZ_BSUK01000001.1"/>
</dbReference>
<feature type="domain" description="Solute-binding protein family 5" evidence="1">
    <location>
        <begin position="56"/>
        <end position="420"/>
    </location>
</feature>
<reference evidence="3" key="1">
    <citation type="journal article" date="2019" name="Int. J. Syst. Evol. Microbiol.">
        <title>The Global Catalogue of Microorganisms (GCM) 10K type strain sequencing project: providing services to taxonomists for standard genome sequencing and annotation.</title>
        <authorList>
            <consortium name="The Broad Institute Genomics Platform"/>
            <consortium name="The Broad Institute Genome Sequencing Center for Infectious Disease"/>
            <person name="Wu L."/>
            <person name="Ma J."/>
        </authorList>
    </citation>
    <scope>NUCLEOTIDE SEQUENCE [LARGE SCALE GENOMIC DNA]</scope>
    <source>
        <strain evidence="3">NBRC 106348</strain>
    </source>
</reference>
<proteinExistence type="predicted"/>
<dbReference type="InterPro" id="IPR000914">
    <property type="entry name" value="SBP_5_dom"/>
</dbReference>
<dbReference type="Proteomes" id="UP001157091">
    <property type="component" value="Unassembled WGS sequence"/>
</dbReference>
<dbReference type="Gene3D" id="3.10.105.10">
    <property type="entry name" value="Dipeptide-binding Protein, Domain 3"/>
    <property type="match status" value="1"/>
</dbReference>
<dbReference type="SUPFAM" id="SSF53850">
    <property type="entry name" value="Periplasmic binding protein-like II"/>
    <property type="match status" value="1"/>
</dbReference>
<name>A0ABQ6I1U3_9MICO</name>
<dbReference type="InterPro" id="IPR030678">
    <property type="entry name" value="Peptide/Ni-bd"/>
</dbReference>
<evidence type="ECO:0000313" key="2">
    <source>
        <dbReference type="EMBL" id="GMA24442.1"/>
    </source>
</evidence>
<dbReference type="EMBL" id="BSUK01000001">
    <property type="protein sequence ID" value="GMA24442.1"/>
    <property type="molecule type" value="Genomic_DNA"/>
</dbReference>
<dbReference type="PIRSF" id="PIRSF002741">
    <property type="entry name" value="MppA"/>
    <property type="match status" value="1"/>
</dbReference>
<sequence length="512" mass="56659">MLPPPGRGARPRGNLVYLEAENWCTFSPNLIGCWQNNSVANNALDRLVYENPDTLEYEPWLAKSFSVSKDGLTYTFELRSDVKFSDGTPLTADVVKQNLVYRDQGDSAKGIPRKAGWPEGATYTADDATNTVTVKLKEPYAPFLSLVANFASGILAPKFFTLTADQQADPSNWIGTGPFHVTQYVANEKLVLTRTKGYAWAPRSSYVKNQGEAYLDTVTELSVPEDAVRLGTLESGQADVLRYVQPSEESRLASKGYQVLAFRTPSFSPSWYFQLTAPYVDDIRVRRAILHAIDRQKIVDQLYSSSWNASTGLFNKVARGYTDQSKLIAYEPDTSDKLLDEAGWTSRNADGYRTKDGKELTISTYVDVYDHTAKAKYQAVQQQLKQIGVHLDVKQVDYSTYPTAITDPSVGLIRGGGSNNEPGLALAQNVWADVFKLDGSDKKLVELTTAETQATTDAARTKALDALQDYVVEQAYYVPILEDTQTFVAQSYVHGVVSSRALPSFASAWLSK</sequence>
<dbReference type="Pfam" id="PF00496">
    <property type="entry name" value="SBP_bac_5"/>
    <property type="match status" value="1"/>
</dbReference>
<protein>
    <submittedName>
        <fullName evidence="2">ABC transporter substrate-binding protein</fullName>
    </submittedName>
</protein>
<dbReference type="Gene3D" id="3.40.190.10">
    <property type="entry name" value="Periplasmic binding protein-like II"/>
    <property type="match status" value="1"/>
</dbReference>
<dbReference type="PANTHER" id="PTHR30290">
    <property type="entry name" value="PERIPLASMIC BINDING COMPONENT OF ABC TRANSPORTER"/>
    <property type="match status" value="1"/>
</dbReference>